<dbReference type="AlphaFoldDB" id="A0A1I3VJU6"/>
<dbReference type="STRING" id="1477437.SAMN05444682_11740"/>
<dbReference type="EMBL" id="FOQO01000017">
    <property type="protein sequence ID" value="SFJ95450.1"/>
    <property type="molecule type" value="Genomic_DNA"/>
</dbReference>
<keyword evidence="7" id="KW-1185">Reference proteome</keyword>
<reference evidence="6 7" key="1">
    <citation type="submission" date="2016-10" db="EMBL/GenBank/DDBJ databases">
        <authorList>
            <person name="de Groot N.N."/>
        </authorList>
    </citation>
    <scope>NUCLEOTIDE SEQUENCE [LARGE SCALE GENOMIC DNA]</scope>
    <source>
        <strain evidence="6 7">RK1</strain>
    </source>
</reference>
<proteinExistence type="predicted"/>
<accession>A0A1I3VJU6</accession>
<evidence type="ECO:0000256" key="1">
    <source>
        <dbReference type="ARBA" id="ARBA00004127"/>
    </source>
</evidence>
<dbReference type="InterPro" id="IPR010652">
    <property type="entry name" value="DUF1232"/>
</dbReference>
<keyword evidence="4" id="KW-0472">Membrane</keyword>
<organism evidence="6 7">
    <name type="scientific">Parapedobacter indicus</name>
    <dbReference type="NCBI Taxonomy" id="1477437"/>
    <lineage>
        <taxon>Bacteria</taxon>
        <taxon>Pseudomonadati</taxon>
        <taxon>Bacteroidota</taxon>
        <taxon>Sphingobacteriia</taxon>
        <taxon>Sphingobacteriales</taxon>
        <taxon>Sphingobacteriaceae</taxon>
        <taxon>Parapedobacter</taxon>
    </lineage>
</organism>
<evidence type="ECO:0000256" key="3">
    <source>
        <dbReference type="ARBA" id="ARBA00022989"/>
    </source>
</evidence>
<sequence>MKKGYFNKAFLLFELFRKHRISGNDFAKAESKSAYLDEKVDEFRLLISMGKDVFAGRYHMDRWNLSIIVATIAYIVSPLDAIPDIVPLMGWMDDVTIVAYAVSKLTDEIQKYKAFIQASLDSNQ</sequence>
<name>A0A1I3VJU6_9SPHI</name>
<evidence type="ECO:0000313" key="7">
    <source>
        <dbReference type="Proteomes" id="UP000198670"/>
    </source>
</evidence>
<evidence type="ECO:0000259" key="5">
    <source>
        <dbReference type="Pfam" id="PF06803"/>
    </source>
</evidence>
<protein>
    <submittedName>
        <fullName evidence="6">Uncharacterized membrane protein YkvA, DUF1232 family</fullName>
    </submittedName>
</protein>
<comment type="subcellular location">
    <subcellularLocation>
        <location evidence="1">Endomembrane system</location>
        <topology evidence="1">Multi-pass membrane protein</topology>
    </subcellularLocation>
</comment>
<dbReference type="Pfam" id="PF06803">
    <property type="entry name" value="DUF1232"/>
    <property type="match status" value="1"/>
</dbReference>
<dbReference type="RefSeq" id="WP_177195302.1">
    <property type="nucleotide sequence ID" value="NZ_FOQO01000017.1"/>
</dbReference>
<keyword evidence="3" id="KW-1133">Transmembrane helix</keyword>
<gene>
    <name evidence="6" type="ORF">SAMN05444682_11740</name>
</gene>
<dbReference type="Proteomes" id="UP000198670">
    <property type="component" value="Unassembled WGS sequence"/>
</dbReference>
<evidence type="ECO:0000313" key="6">
    <source>
        <dbReference type="EMBL" id="SFJ95450.1"/>
    </source>
</evidence>
<dbReference type="GO" id="GO:0012505">
    <property type="term" value="C:endomembrane system"/>
    <property type="evidence" value="ECO:0007669"/>
    <property type="project" value="UniProtKB-SubCell"/>
</dbReference>
<feature type="domain" description="DUF1232" evidence="5">
    <location>
        <begin position="67"/>
        <end position="99"/>
    </location>
</feature>
<keyword evidence="2" id="KW-0812">Transmembrane</keyword>
<evidence type="ECO:0000256" key="2">
    <source>
        <dbReference type="ARBA" id="ARBA00022692"/>
    </source>
</evidence>
<evidence type="ECO:0000256" key="4">
    <source>
        <dbReference type="ARBA" id="ARBA00023136"/>
    </source>
</evidence>